<evidence type="ECO:0000256" key="3">
    <source>
        <dbReference type="ARBA" id="ARBA00023163"/>
    </source>
</evidence>
<evidence type="ECO:0000313" key="6">
    <source>
        <dbReference type="EMBL" id="PWK80160.1"/>
    </source>
</evidence>
<proteinExistence type="predicted"/>
<keyword evidence="1" id="KW-0805">Transcription regulation</keyword>
<reference evidence="6 7" key="1">
    <citation type="submission" date="2018-05" db="EMBL/GenBank/DDBJ databases">
        <title>Genomic Encyclopedia of Archaeal and Bacterial Type Strains, Phase II (KMG-II): from individual species to whole genera.</title>
        <authorList>
            <person name="Goeker M."/>
        </authorList>
    </citation>
    <scope>NUCLEOTIDE SEQUENCE [LARGE SCALE GENOMIC DNA]</scope>
    <source>
        <strain evidence="6 7">DSM 19975</strain>
    </source>
</reference>
<dbReference type="Proteomes" id="UP000245678">
    <property type="component" value="Unassembled WGS sequence"/>
</dbReference>
<dbReference type="SUPFAM" id="SSF46785">
    <property type="entry name" value="Winged helix' DNA-binding domain"/>
    <property type="match status" value="1"/>
</dbReference>
<dbReference type="InterPro" id="IPR018490">
    <property type="entry name" value="cNMP-bd_dom_sf"/>
</dbReference>
<dbReference type="InterPro" id="IPR036388">
    <property type="entry name" value="WH-like_DNA-bd_sf"/>
</dbReference>
<dbReference type="InterPro" id="IPR036390">
    <property type="entry name" value="WH_DNA-bd_sf"/>
</dbReference>
<dbReference type="InterPro" id="IPR014710">
    <property type="entry name" value="RmlC-like_jellyroll"/>
</dbReference>
<dbReference type="EMBL" id="QGHA01000001">
    <property type="protein sequence ID" value="PWK80160.1"/>
    <property type="molecule type" value="Genomic_DNA"/>
</dbReference>
<feature type="domain" description="HTH crp-type" evidence="5">
    <location>
        <begin position="153"/>
        <end position="226"/>
    </location>
</feature>
<sequence length="235" mass="26419">MSLNGIFPIDRWNFTTHSVLSVLSDQEMALLTRHVTEQRLFKGDVIFREGAVPSGIFVVRSGRVKKYKVDQTGREQIIYLAGPGELMGYHPVLSGERYADSAAAMEETMVSFIPKEDFMDMLARSPVFALRLLKAMSHEFTVLTNTISVIAQRTGPERLAIALIVLREKFKYGLNDHDAIPINISRADLANMAGLAEENVIRLLSEFKAEGILSTQGRKIIIKDIHLLVKRANYR</sequence>
<dbReference type="SMART" id="SM00100">
    <property type="entry name" value="cNMP"/>
    <property type="match status" value="1"/>
</dbReference>
<dbReference type="Gene3D" id="1.10.10.10">
    <property type="entry name" value="Winged helix-like DNA-binding domain superfamily/Winged helix DNA-binding domain"/>
    <property type="match status" value="1"/>
</dbReference>
<dbReference type="InterPro" id="IPR050397">
    <property type="entry name" value="Env_Response_Regulators"/>
</dbReference>
<dbReference type="AlphaFoldDB" id="A0A316HJE4"/>
<dbReference type="PANTHER" id="PTHR24567">
    <property type="entry name" value="CRP FAMILY TRANSCRIPTIONAL REGULATORY PROTEIN"/>
    <property type="match status" value="1"/>
</dbReference>
<dbReference type="GO" id="GO:0003677">
    <property type="term" value="F:DNA binding"/>
    <property type="evidence" value="ECO:0007669"/>
    <property type="project" value="UniProtKB-KW"/>
</dbReference>
<dbReference type="GO" id="GO:0005829">
    <property type="term" value="C:cytosol"/>
    <property type="evidence" value="ECO:0007669"/>
    <property type="project" value="TreeGrafter"/>
</dbReference>
<evidence type="ECO:0000313" key="7">
    <source>
        <dbReference type="Proteomes" id="UP000245678"/>
    </source>
</evidence>
<evidence type="ECO:0000259" key="5">
    <source>
        <dbReference type="PROSITE" id="PS51063"/>
    </source>
</evidence>
<evidence type="ECO:0000256" key="1">
    <source>
        <dbReference type="ARBA" id="ARBA00023015"/>
    </source>
</evidence>
<protein>
    <submittedName>
        <fullName evidence="6">CRP-like cAMP-binding protein</fullName>
    </submittedName>
</protein>
<dbReference type="PROSITE" id="PS51063">
    <property type="entry name" value="HTH_CRP_2"/>
    <property type="match status" value="1"/>
</dbReference>
<evidence type="ECO:0000256" key="2">
    <source>
        <dbReference type="ARBA" id="ARBA00023125"/>
    </source>
</evidence>
<keyword evidence="3" id="KW-0804">Transcription</keyword>
<dbReference type="GO" id="GO:0003700">
    <property type="term" value="F:DNA-binding transcription factor activity"/>
    <property type="evidence" value="ECO:0007669"/>
    <property type="project" value="TreeGrafter"/>
</dbReference>
<dbReference type="Gene3D" id="2.60.120.10">
    <property type="entry name" value="Jelly Rolls"/>
    <property type="match status" value="1"/>
</dbReference>
<feature type="domain" description="Cyclic nucleotide-binding" evidence="4">
    <location>
        <begin position="19"/>
        <end position="139"/>
    </location>
</feature>
<dbReference type="Pfam" id="PF13545">
    <property type="entry name" value="HTH_Crp_2"/>
    <property type="match status" value="1"/>
</dbReference>
<dbReference type="InterPro" id="IPR012318">
    <property type="entry name" value="HTH_CRP"/>
</dbReference>
<dbReference type="InterPro" id="IPR000595">
    <property type="entry name" value="cNMP-bd_dom"/>
</dbReference>
<comment type="caution">
    <text evidence="6">The sequence shown here is derived from an EMBL/GenBank/DDBJ whole genome shotgun (WGS) entry which is preliminary data.</text>
</comment>
<keyword evidence="7" id="KW-1185">Reference proteome</keyword>
<accession>A0A316HJE4</accession>
<gene>
    <name evidence="6" type="ORF">LX99_00624</name>
</gene>
<dbReference type="PROSITE" id="PS50042">
    <property type="entry name" value="CNMP_BINDING_3"/>
    <property type="match status" value="1"/>
</dbReference>
<organism evidence="6 7">
    <name type="scientific">Mucilaginibacter oryzae</name>
    <dbReference type="NCBI Taxonomy" id="468058"/>
    <lineage>
        <taxon>Bacteria</taxon>
        <taxon>Pseudomonadati</taxon>
        <taxon>Bacteroidota</taxon>
        <taxon>Sphingobacteriia</taxon>
        <taxon>Sphingobacteriales</taxon>
        <taxon>Sphingobacteriaceae</taxon>
        <taxon>Mucilaginibacter</taxon>
    </lineage>
</organism>
<dbReference type="SMART" id="SM00419">
    <property type="entry name" value="HTH_CRP"/>
    <property type="match status" value="1"/>
</dbReference>
<dbReference type="PANTHER" id="PTHR24567:SF74">
    <property type="entry name" value="HTH-TYPE TRANSCRIPTIONAL REGULATOR ARCR"/>
    <property type="match status" value="1"/>
</dbReference>
<keyword evidence="2" id="KW-0238">DNA-binding</keyword>
<name>A0A316HJE4_9SPHI</name>
<dbReference type="CDD" id="cd00038">
    <property type="entry name" value="CAP_ED"/>
    <property type="match status" value="1"/>
</dbReference>
<evidence type="ECO:0000259" key="4">
    <source>
        <dbReference type="PROSITE" id="PS50042"/>
    </source>
</evidence>
<dbReference type="Pfam" id="PF00027">
    <property type="entry name" value="cNMP_binding"/>
    <property type="match status" value="1"/>
</dbReference>
<dbReference type="SUPFAM" id="SSF51206">
    <property type="entry name" value="cAMP-binding domain-like"/>
    <property type="match status" value="1"/>
</dbReference>
<dbReference type="RefSeq" id="WP_109606278.1">
    <property type="nucleotide sequence ID" value="NZ_QGHA01000001.1"/>
</dbReference>